<keyword evidence="14" id="KW-1185">Reference proteome</keyword>
<evidence type="ECO:0000256" key="10">
    <source>
        <dbReference type="RuleBase" id="RU003983"/>
    </source>
</evidence>
<evidence type="ECO:0000256" key="4">
    <source>
        <dbReference type="ARBA" id="ARBA00022723"/>
    </source>
</evidence>
<dbReference type="InterPro" id="IPR001915">
    <property type="entry name" value="Peptidase_M48"/>
</dbReference>
<comment type="cofactor">
    <cofactor evidence="10">
        <name>Zn(2+)</name>
        <dbReference type="ChEBI" id="CHEBI:29105"/>
    </cofactor>
    <text evidence="10">Binds 1 zinc ion per subunit.</text>
</comment>
<evidence type="ECO:0000313" key="14">
    <source>
        <dbReference type="Proteomes" id="UP000249688"/>
    </source>
</evidence>
<keyword evidence="7 11" id="KW-1133">Transmembrane helix</keyword>
<dbReference type="PANTHER" id="PTHR43221:SF2">
    <property type="entry name" value="PROTEASE HTPX HOMOLOG"/>
    <property type="match status" value="1"/>
</dbReference>
<dbReference type="GO" id="GO:0006508">
    <property type="term" value="P:proteolysis"/>
    <property type="evidence" value="ECO:0007669"/>
    <property type="project" value="UniProtKB-KW"/>
</dbReference>
<evidence type="ECO:0000256" key="7">
    <source>
        <dbReference type="ARBA" id="ARBA00022989"/>
    </source>
</evidence>
<evidence type="ECO:0000256" key="5">
    <source>
        <dbReference type="ARBA" id="ARBA00022801"/>
    </source>
</evidence>
<gene>
    <name evidence="13" type="ORF">C8P66_102145</name>
</gene>
<sequence length="326" mass="34337">MLTATGLQSWSWNTAARGWALLAGFPVLLTMAGFGLVLILGGGGNGKGSADSFAVAWNALPAIFVVSLVAAGIWFLIAWALHQWMLDRMTGSHAVTRLEEPRLWNAMEVLCISRGLPMPRLAIIETEARNAFASGLARDRGSVSVTRGLLDSLDDRELSAVLAHEVTHLRNGDARLGVIAAVFAGILSLLAEIIGRGIRFRAMGGGGQRRNNNGGAVIVGVVLIIVAGVLGALLRMALSRNREYLADAGSVALTQDPDAMITALRKVAGHSNIEALPQQVQAMMLDWPAGEAGAGFWATHPSIEQRITALVAYGGGRTVEAVPPPA</sequence>
<dbReference type="InterPro" id="IPR050083">
    <property type="entry name" value="HtpX_protease"/>
</dbReference>
<feature type="transmembrane region" description="Helical" evidence="11">
    <location>
        <begin position="176"/>
        <end position="195"/>
    </location>
</feature>
<keyword evidence="5 10" id="KW-0378">Hydrolase</keyword>
<keyword evidence="3 11" id="KW-0812">Transmembrane</keyword>
<evidence type="ECO:0000256" key="9">
    <source>
        <dbReference type="ARBA" id="ARBA00023136"/>
    </source>
</evidence>
<dbReference type="AlphaFoldDB" id="A0A2W7IW07"/>
<dbReference type="Gene3D" id="3.30.2010.10">
    <property type="entry name" value="Metalloproteases ('zincins'), catalytic domain"/>
    <property type="match status" value="1"/>
</dbReference>
<evidence type="ECO:0000256" key="6">
    <source>
        <dbReference type="ARBA" id="ARBA00022833"/>
    </source>
</evidence>
<evidence type="ECO:0000256" key="1">
    <source>
        <dbReference type="ARBA" id="ARBA00022475"/>
    </source>
</evidence>
<evidence type="ECO:0000259" key="12">
    <source>
        <dbReference type="Pfam" id="PF01435"/>
    </source>
</evidence>
<keyword evidence="4" id="KW-0479">Metal-binding</keyword>
<dbReference type="GO" id="GO:0004222">
    <property type="term" value="F:metalloendopeptidase activity"/>
    <property type="evidence" value="ECO:0007669"/>
    <property type="project" value="InterPro"/>
</dbReference>
<reference evidence="13 14" key="1">
    <citation type="submission" date="2018-06" db="EMBL/GenBank/DDBJ databases">
        <title>Genomic Encyclopedia of Archaeal and Bacterial Type Strains, Phase II (KMG-II): from individual species to whole genera.</title>
        <authorList>
            <person name="Goeker M."/>
        </authorList>
    </citation>
    <scope>NUCLEOTIDE SEQUENCE [LARGE SCALE GENOMIC DNA]</scope>
    <source>
        <strain evidence="13 14">DSM 24525</strain>
    </source>
</reference>
<evidence type="ECO:0000313" key="13">
    <source>
        <dbReference type="EMBL" id="PZW50457.1"/>
    </source>
</evidence>
<accession>A0A2W7IW07</accession>
<comment type="caution">
    <text evidence="13">The sequence shown here is derived from an EMBL/GenBank/DDBJ whole genome shotgun (WGS) entry which is preliminary data.</text>
</comment>
<evidence type="ECO:0000256" key="11">
    <source>
        <dbReference type="SAM" id="Phobius"/>
    </source>
</evidence>
<keyword evidence="2 10" id="KW-0645">Protease</keyword>
<dbReference type="RefSeq" id="WP_111396606.1">
    <property type="nucleotide sequence ID" value="NZ_QKYU01000002.1"/>
</dbReference>
<keyword evidence="13" id="KW-0346">Stress response</keyword>
<keyword evidence="6 10" id="KW-0862">Zinc</keyword>
<evidence type="ECO:0000256" key="8">
    <source>
        <dbReference type="ARBA" id="ARBA00023049"/>
    </source>
</evidence>
<evidence type="ECO:0000256" key="3">
    <source>
        <dbReference type="ARBA" id="ARBA00022692"/>
    </source>
</evidence>
<organism evidence="13 14">
    <name type="scientific">Humitalea rosea</name>
    <dbReference type="NCBI Taxonomy" id="990373"/>
    <lineage>
        <taxon>Bacteria</taxon>
        <taxon>Pseudomonadati</taxon>
        <taxon>Pseudomonadota</taxon>
        <taxon>Alphaproteobacteria</taxon>
        <taxon>Acetobacterales</taxon>
        <taxon>Roseomonadaceae</taxon>
        <taxon>Humitalea</taxon>
    </lineage>
</organism>
<name>A0A2W7IW07_9PROT</name>
<keyword evidence="9 11" id="KW-0472">Membrane</keyword>
<feature type="transmembrane region" description="Helical" evidence="11">
    <location>
        <begin position="60"/>
        <end position="81"/>
    </location>
</feature>
<dbReference type="OrthoDB" id="15218at2"/>
<dbReference type="PANTHER" id="PTHR43221">
    <property type="entry name" value="PROTEASE HTPX"/>
    <property type="match status" value="1"/>
</dbReference>
<dbReference type="Proteomes" id="UP000249688">
    <property type="component" value="Unassembled WGS sequence"/>
</dbReference>
<feature type="transmembrane region" description="Helical" evidence="11">
    <location>
        <begin position="215"/>
        <end position="234"/>
    </location>
</feature>
<feature type="domain" description="Peptidase M48" evidence="12">
    <location>
        <begin position="99"/>
        <end position="311"/>
    </location>
</feature>
<dbReference type="EMBL" id="QKYU01000002">
    <property type="protein sequence ID" value="PZW50457.1"/>
    <property type="molecule type" value="Genomic_DNA"/>
</dbReference>
<comment type="similarity">
    <text evidence="10">Belongs to the peptidase M48 family.</text>
</comment>
<dbReference type="CDD" id="cd07340">
    <property type="entry name" value="M48B_Htpx_like"/>
    <property type="match status" value="1"/>
</dbReference>
<dbReference type="GO" id="GO:0046872">
    <property type="term" value="F:metal ion binding"/>
    <property type="evidence" value="ECO:0007669"/>
    <property type="project" value="UniProtKB-KW"/>
</dbReference>
<proteinExistence type="inferred from homology"/>
<dbReference type="Pfam" id="PF01435">
    <property type="entry name" value="Peptidase_M48"/>
    <property type="match status" value="1"/>
</dbReference>
<keyword evidence="1" id="KW-1003">Cell membrane</keyword>
<feature type="transmembrane region" description="Helical" evidence="11">
    <location>
        <begin position="20"/>
        <end position="40"/>
    </location>
</feature>
<protein>
    <submittedName>
        <fullName evidence="13">Heat shock protein</fullName>
    </submittedName>
</protein>
<keyword evidence="8 10" id="KW-0482">Metalloprotease</keyword>
<evidence type="ECO:0000256" key="2">
    <source>
        <dbReference type="ARBA" id="ARBA00022670"/>
    </source>
</evidence>